<accession>A0A5C8Z6Y9</accession>
<dbReference type="PROSITE" id="PS00699">
    <property type="entry name" value="NITROGENASE_1_1"/>
    <property type="match status" value="1"/>
</dbReference>
<dbReference type="PANTHER" id="PTHR33712">
    <property type="entry name" value="LIGHT-INDEPENDENT PROTOCHLOROPHYLLIDE REDUCTASE SUBUNIT B"/>
    <property type="match status" value="1"/>
</dbReference>
<proteinExistence type="inferred from homology"/>
<dbReference type="Proteomes" id="UP000321764">
    <property type="component" value="Unassembled WGS sequence"/>
</dbReference>
<evidence type="ECO:0000313" key="8">
    <source>
        <dbReference type="EMBL" id="TXR53054.1"/>
    </source>
</evidence>
<dbReference type="UniPathway" id="UPA00782"/>
<dbReference type="Gene3D" id="6.10.250.1090">
    <property type="match status" value="1"/>
</dbReference>
<gene>
    <name evidence="8" type="primary">nifN</name>
    <name evidence="8" type="ORF">FME95_00285</name>
</gene>
<feature type="domain" description="Nitrogenase/oxidoreductase component 1" evidence="7">
    <location>
        <begin position="19"/>
        <end position="427"/>
    </location>
</feature>
<name>A0A5C8Z6Y9_9GAMM</name>
<dbReference type="AlphaFoldDB" id="A0A5C8Z6Y9"/>
<dbReference type="EMBL" id="VKAD01000001">
    <property type="protein sequence ID" value="TXR53054.1"/>
    <property type="molecule type" value="Genomic_DNA"/>
</dbReference>
<comment type="caution">
    <text evidence="8">The sequence shown here is derived from an EMBL/GenBank/DDBJ whole genome shotgun (WGS) entry which is preliminary data.</text>
</comment>
<dbReference type="PANTHER" id="PTHR33712:SF7">
    <property type="entry name" value="LIGHT-INDEPENDENT PROTOCHLOROPHYLLIDE REDUCTASE SUBUNIT B"/>
    <property type="match status" value="1"/>
</dbReference>
<evidence type="ECO:0000313" key="9">
    <source>
        <dbReference type="Proteomes" id="UP000321764"/>
    </source>
</evidence>
<protein>
    <recommendedName>
        <fullName evidence="4">Nitrogenase iron-molybdenum cofactor biosynthesis protein NifN</fullName>
    </recommendedName>
</protein>
<dbReference type="InterPro" id="IPR000510">
    <property type="entry name" value="Nase/OxRdtase_comp1"/>
</dbReference>
<evidence type="ECO:0000256" key="6">
    <source>
        <dbReference type="RuleBase" id="RU004021"/>
    </source>
</evidence>
<evidence type="ECO:0000256" key="4">
    <source>
        <dbReference type="ARBA" id="ARBA00013282"/>
    </source>
</evidence>
<keyword evidence="5 6" id="KW-0535">Nitrogen fixation</keyword>
<comment type="function">
    <text evidence="1">This protein may play a role in the biosynthesis of the prosthetic group of nitrogenase (FeMo cofactor).</text>
</comment>
<dbReference type="InterPro" id="IPR000318">
    <property type="entry name" value="Nase_comp1_CS"/>
</dbReference>
<dbReference type="InterPro" id="IPR005975">
    <property type="entry name" value="Nase_Mo-Fe_CF"/>
</dbReference>
<organism evidence="8 9">
    <name type="scientific">Reinekea thalattae</name>
    <dbReference type="NCBI Taxonomy" id="2593301"/>
    <lineage>
        <taxon>Bacteria</taxon>
        <taxon>Pseudomonadati</taxon>
        <taxon>Pseudomonadota</taxon>
        <taxon>Gammaproteobacteria</taxon>
        <taxon>Oceanospirillales</taxon>
        <taxon>Saccharospirillaceae</taxon>
        <taxon>Reinekea</taxon>
    </lineage>
</organism>
<sequence>MSQLTRNKSPLTDRPLKTSQATGASLASMGIANCIPLMHGSQGCGAFAKVFLIQHFREPMPIQNTAVDQIAAVMGADDNVIEALALLCEKHQPEAITLMSTGLTELQGCDLERNVQEFYQRYPDFKETKVIPVSTPDFIGSLQSGFSETVDAYVKELNKSATRDEVIDKQINVLCSSAMTCADIELVKDYVESFGLSGIFVPDLATSLDGHLETEDYSATSTGGCSIADIASMHKSAATFVIGESLFKTGTWLEHNFAIPCFKFGHLMGLDATDAFIEQLSLVANREVPPRLYRARQRLQDSLLDTHFVLSSSHAAAALESDLLLGFDALLHEAGLKLTIGVTATASALLQSSFAEQIIVGDHSDLDSTIEQCQLIIGNSHCAEFFEQQRPVLRAGLPSHDRFGSNQQLQMGYQGACSLLNQLGNLLLASHQPEVAAFYSPYRFGPEQVTLNEPENCRYIATQRA</sequence>
<dbReference type="Pfam" id="PF00148">
    <property type="entry name" value="Oxidored_nitro"/>
    <property type="match status" value="1"/>
</dbReference>
<comment type="similarity">
    <text evidence="3 6">Belongs to the NifD/NifK/NifE/NifN family.</text>
</comment>
<comment type="pathway">
    <text evidence="2">Cofactor biosynthesis; Fe-Mo cofactor biosynthesis.</text>
</comment>
<dbReference type="InterPro" id="IPR050152">
    <property type="entry name" value="ChlB/BchB/BchZ"/>
</dbReference>
<dbReference type="OrthoDB" id="9800746at2"/>
<evidence type="ECO:0000256" key="3">
    <source>
        <dbReference type="ARBA" id="ARBA00011002"/>
    </source>
</evidence>
<keyword evidence="9" id="KW-1185">Reference proteome</keyword>
<dbReference type="GO" id="GO:0065003">
    <property type="term" value="P:protein-containing complex assembly"/>
    <property type="evidence" value="ECO:0007669"/>
    <property type="project" value="InterPro"/>
</dbReference>
<reference evidence="8 9" key="1">
    <citation type="submission" date="2019-07" db="EMBL/GenBank/DDBJ databases">
        <title>Reinekea sp. strain SSH23 genome sequencing and assembly.</title>
        <authorList>
            <person name="Kim I."/>
        </authorList>
    </citation>
    <scope>NUCLEOTIDE SEQUENCE [LARGE SCALE GENOMIC DNA]</scope>
    <source>
        <strain evidence="8 9">SSH23</strain>
    </source>
</reference>
<evidence type="ECO:0000259" key="7">
    <source>
        <dbReference type="Pfam" id="PF00148"/>
    </source>
</evidence>
<dbReference type="GO" id="GO:0016163">
    <property type="term" value="F:nitrogenase activity"/>
    <property type="evidence" value="ECO:0007669"/>
    <property type="project" value="InterPro"/>
</dbReference>
<dbReference type="Gene3D" id="3.40.50.1980">
    <property type="entry name" value="Nitrogenase molybdenum iron protein domain"/>
    <property type="match status" value="3"/>
</dbReference>
<evidence type="ECO:0000256" key="5">
    <source>
        <dbReference type="ARBA" id="ARBA00023231"/>
    </source>
</evidence>
<dbReference type="NCBIfam" id="TIGR01285">
    <property type="entry name" value="nifN"/>
    <property type="match status" value="1"/>
</dbReference>
<dbReference type="SUPFAM" id="SSF53807">
    <property type="entry name" value="Helical backbone' metal receptor"/>
    <property type="match status" value="1"/>
</dbReference>
<dbReference type="RefSeq" id="WP_147711928.1">
    <property type="nucleotide sequence ID" value="NZ_VKAD01000001.1"/>
</dbReference>
<evidence type="ECO:0000256" key="1">
    <source>
        <dbReference type="ARBA" id="ARBA00003171"/>
    </source>
</evidence>
<evidence type="ECO:0000256" key="2">
    <source>
        <dbReference type="ARBA" id="ARBA00005155"/>
    </source>
</evidence>